<dbReference type="EMBL" id="JBHSHC010000108">
    <property type="protein sequence ID" value="MFC4768565.1"/>
    <property type="molecule type" value="Genomic_DNA"/>
</dbReference>
<evidence type="ECO:0000256" key="1">
    <source>
        <dbReference type="SAM" id="Phobius"/>
    </source>
</evidence>
<dbReference type="Proteomes" id="UP001596002">
    <property type="component" value="Unassembled WGS sequence"/>
</dbReference>
<proteinExistence type="predicted"/>
<keyword evidence="1" id="KW-1133">Transmembrane helix</keyword>
<protein>
    <submittedName>
        <fullName evidence="2">Uncharacterized protein</fullName>
    </submittedName>
</protein>
<evidence type="ECO:0000313" key="2">
    <source>
        <dbReference type="EMBL" id="MFC4768565.1"/>
    </source>
</evidence>
<sequence length="83" mass="9213">MIMLLALLALIVSFGAGFILNMLTKFWMSSGVVFVGLFIYIMLKVGGSLQLVDWILLLLVAFGAFSSAFAIRTLKSRGFRMFQ</sequence>
<name>A0ABV9Q320_9BACL</name>
<feature type="transmembrane region" description="Helical" evidence="1">
    <location>
        <begin position="55"/>
        <end position="74"/>
    </location>
</feature>
<organism evidence="2 3">
    <name type="scientific">Effusibacillus consociatus</name>
    <dbReference type="NCBI Taxonomy" id="1117041"/>
    <lineage>
        <taxon>Bacteria</taxon>
        <taxon>Bacillati</taxon>
        <taxon>Bacillota</taxon>
        <taxon>Bacilli</taxon>
        <taxon>Bacillales</taxon>
        <taxon>Alicyclobacillaceae</taxon>
        <taxon>Effusibacillus</taxon>
    </lineage>
</organism>
<keyword evidence="1" id="KW-0812">Transmembrane</keyword>
<gene>
    <name evidence="2" type="ORF">ACFO8Q_14565</name>
</gene>
<comment type="caution">
    <text evidence="2">The sequence shown here is derived from an EMBL/GenBank/DDBJ whole genome shotgun (WGS) entry which is preliminary data.</text>
</comment>
<accession>A0ABV9Q320</accession>
<keyword evidence="3" id="KW-1185">Reference proteome</keyword>
<reference evidence="3" key="1">
    <citation type="journal article" date="2019" name="Int. J. Syst. Evol. Microbiol.">
        <title>The Global Catalogue of Microorganisms (GCM) 10K type strain sequencing project: providing services to taxonomists for standard genome sequencing and annotation.</title>
        <authorList>
            <consortium name="The Broad Institute Genomics Platform"/>
            <consortium name="The Broad Institute Genome Sequencing Center for Infectious Disease"/>
            <person name="Wu L."/>
            <person name="Ma J."/>
        </authorList>
    </citation>
    <scope>NUCLEOTIDE SEQUENCE [LARGE SCALE GENOMIC DNA]</scope>
    <source>
        <strain evidence="3">WYCCWR 12678</strain>
    </source>
</reference>
<keyword evidence="1" id="KW-0472">Membrane</keyword>
<feature type="transmembrane region" description="Helical" evidence="1">
    <location>
        <begin position="25"/>
        <end position="43"/>
    </location>
</feature>
<evidence type="ECO:0000313" key="3">
    <source>
        <dbReference type="Proteomes" id="UP001596002"/>
    </source>
</evidence>